<reference evidence="7 8" key="1">
    <citation type="submission" date="2016-12" db="EMBL/GenBank/DDBJ databases">
        <title>The genomes of Aspergillus section Nigri reveals drivers in fungal speciation.</title>
        <authorList>
            <consortium name="DOE Joint Genome Institute"/>
            <person name="Vesth T.C."/>
            <person name="Nybo J."/>
            <person name="Theobald S."/>
            <person name="Brandl J."/>
            <person name="Frisvad J.C."/>
            <person name="Nielsen K.F."/>
            <person name="Lyhne E.K."/>
            <person name="Kogle M.E."/>
            <person name="Kuo A."/>
            <person name="Riley R."/>
            <person name="Clum A."/>
            <person name="Nolan M."/>
            <person name="Lipzen A."/>
            <person name="Salamov A."/>
            <person name="Henrissat B."/>
            <person name="Wiebenga A."/>
            <person name="De Vries R.P."/>
            <person name="Grigoriev I.V."/>
            <person name="Mortensen U.H."/>
            <person name="Andersen M.R."/>
            <person name="Baker S.E."/>
        </authorList>
    </citation>
    <scope>NUCLEOTIDE SEQUENCE [LARGE SCALE GENOMIC DNA]</scope>
    <source>
        <strain evidence="7 8">IBT 23096</strain>
    </source>
</reference>
<evidence type="ECO:0000256" key="3">
    <source>
        <dbReference type="ARBA" id="ARBA00023015"/>
    </source>
</evidence>
<accession>A0A2I2GEV7</accession>
<dbReference type="VEuPathDB" id="FungiDB:P170DRAFT_433424"/>
<keyword evidence="2" id="KW-0862">Zinc</keyword>
<keyword evidence="3" id="KW-0805">Transcription regulation</keyword>
<evidence type="ECO:0000256" key="5">
    <source>
        <dbReference type="ARBA" id="ARBA00023242"/>
    </source>
</evidence>
<keyword evidence="5" id="KW-0539">Nucleus</keyword>
<gene>
    <name evidence="7" type="ORF">P170DRAFT_433424</name>
</gene>
<evidence type="ECO:0000256" key="2">
    <source>
        <dbReference type="ARBA" id="ARBA00022833"/>
    </source>
</evidence>
<dbReference type="GO" id="GO:0046872">
    <property type="term" value="F:metal ion binding"/>
    <property type="evidence" value="ECO:0007669"/>
    <property type="project" value="UniProtKB-KW"/>
</dbReference>
<dbReference type="AlphaFoldDB" id="A0A2I2GEV7"/>
<organism evidence="7 8">
    <name type="scientific">Aspergillus steynii IBT 23096</name>
    <dbReference type="NCBI Taxonomy" id="1392250"/>
    <lineage>
        <taxon>Eukaryota</taxon>
        <taxon>Fungi</taxon>
        <taxon>Dikarya</taxon>
        <taxon>Ascomycota</taxon>
        <taxon>Pezizomycotina</taxon>
        <taxon>Eurotiomycetes</taxon>
        <taxon>Eurotiomycetidae</taxon>
        <taxon>Eurotiales</taxon>
        <taxon>Aspergillaceae</taxon>
        <taxon>Aspergillus</taxon>
        <taxon>Aspergillus subgen. Circumdati</taxon>
    </lineage>
</organism>
<sequence length="359" mass="40767">MNQSTSTSAPVCDTTSAPATRTTTTSSSYISDEPQVSDAQAMASLGELYATGETPPNYKTDFLSTITIPPALTTLETSGFLTPLPMSSPVAQCNANYIIQMLRPFPQLMVQKATFPPFIHPSYYKRCTENHSPVLQPPLANCMSIAQMFVPRTEETKPFVWKTIRMEQRRLLSEMETFSREELLAAIQVYIIYLIMRIADDALRHSEHDLHMLLSFQLLCEQFRKICAQPFALDEQANPNHTWEDWIFSESRRRVASLWFIISRVICVKTGIPCDTTEVYRALPLPSGHSLWTANCHEAWETEYRASQVNYRRPRLAYFGELIEAQRNPGDGLNAQKLDLWHTDADQLGIMLMLATAMV</sequence>
<dbReference type="STRING" id="1392250.A0A2I2GEV7"/>
<name>A0A2I2GEV7_9EURO</name>
<keyword evidence="8" id="KW-1185">Reference proteome</keyword>
<evidence type="ECO:0000256" key="6">
    <source>
        <dbReference type="SAM" id="MobiDB-lite"/>
    </source>
</evidence>
<evidence type="ECO:0000256" key="4">
    <source>
        <dbReference type="ARBA" id="ARBA00023163"/>
    </source>
</evidence>
<dbReference type="PANTHER" id="PTHR47660:SF3">
    <property type="entry name" value="FINGER DOMAIN PROTEIN, PUTATIVE (AFU_ORTHOLOGUE AFUA_4G03310)-RELATED"/>
    <property type="match status" value="1"/>
</dbReference>
<keyword evidence="4" id="KW-0804">Transcription</keyword>
<evidence type="ECO:0000313" key="8">
    <source>
        <dbReference type="Proteomes" id="UP000234275"/>
    </source>
</evidence>
<dbReference type="RefSeq" id="XP_024706720.1">
    <property type="nucleotide sequence ID" value="XM_024848491.1"/>
</dbReference>
<feature type="compositionally biased region" description="Low complexity" evidence="6">
    <location>
        <begin position="14"/>
        <end position="28"/>
    </location>
</feature>
<proteinExistence type="predicted"/>
<keyword evidence="1" id="KW-0479">Metal-binding</keyword>
<dbReference type="Proteomes" id="UP000234275">
    <property type="component" value="Unassembled WGS sequence"/>
</dbReference>
<feature type="region of interest" description="Disordered" evidence="6">
    <location>
        <begin position="1"/>
        <end position="30"/>
    </location>
</feature>
<protein>
    <submittedName>
        <fullName evidence="7">Uncharacterized protein</fullName>
    </submittedName>
</protein>
<dbReference type="PANTHER" id="PTHR47660">
    <property type="entry name" value="TRANSCRIPTION FACTOR WITH C2H2 AND ZN(2)-CYS(6) DNA BINDING DOMAIN (EUROFUNG)-RELATED-RELATED"/>
    <property type="match status" value="1"/>
</dbReference>
<dbReference type="GeneID" id="36556190"/>
<comment type="caution">
    <text evidence="7">The sequence shown here is derived from an EMBL/GenBank/DDBJ whole genome shotgun (WGS) entry which is preliminary data.</text>
</comment>
<evidence type="ECO:0000313" key="7">
    <source>
        <dbReference type="EMBL" id="PLB51418.1"/>
    </source>
</evidence>
<dbReference type="EMBL" id="MSFO01000002">
    <property type="protein sequence ID" value="PLB51418.1"/>
    <property type="molecule type" value="Genomic_DNA"/>
</dbReference>
<evidence type="ECO:0000256" key="1">
    <source>
        <dbReference type="ARBA" id="ARBA00022723"/>
    </source>
</evidence>
<dbReference type="OrthoDB" id="5423818at2759"/>